<comment type="similarity">
    <text evidence="1 12">Belongs to the helicase family. DnaB subfamily.</text>
</comment>
<dbReference type="GO" id="GO:0005829">
    <property type="term" value="C:cytosol"/>
    <property type="evidence" value="ECO:0007669"/>
    <property type="project" value="TreeGrafter"/>
</dbReference>
<keyword evidence="4 12" id="KW-0547">Nucleotide-binding</keyword>
<dbReference type="GO" id="GO:0003677">
    <property type="term" value="F:DNA binding"/>
    <property type="evidence" value="ECO:0007669"/>
    <property type="project" value="UniProtKB-UniRule"/>
</dbReference>
<evidence type="ECO:0000313" key="15">
    <source>
        <dbReference type="Proteomes" id="UP000031129"/>
    </source>
</evidence>
<name>A0A0A8E835_MESFC</name>
<dbReference type="Pfam" id="PF00772">
    <property type="entry name" value="DnaB"/>
    <property type="match status" value="1"/>
</dbReference>
<evidence type="ECO:0000256" key="6">
    <source>
        <dbReference type="ARBA" id="ARBA00022806"/>
    </source>
</evidence>
<dbReference type="NCBIfam" id="TIGR00665">
    <property type="entry name" value="DnaB"/>
    <property type="match status" value="1"/>
</dbReference>
<evidence type="ECO:0000256" key="2">
    <source>
        <dbReference type="ARBA" id="ARBA00022515"/>
    </source>
</evidence>
<dbReference type="PANTHER" id="PTHR30153:SF2">
    <property type="entry name" value="REPLICATIVE DNA HELICASE"/>
    <property type="match status" value="1"/>
</dbReference>
<keyword evidence="8 12" id="KW-0238">DNA-binding</keyword>
<dbReference type="InterPro" id="IPR007694">
    <property type="entry name" value="DNA_helicase_DnaB-like_C"/>
</dbReference>
<keyword evidence="3 12" id="KW-0235">DNA replication</keyword>
<dbReference type="InterPro" id="IPR027417">
    <property type="entry name" value="P-loop_NTPase"/>
</dbReference>
<evidence type="ECO:0000256" key="11">
    <source>
        <dbReference type="NCBIfam" id="TIGR00665"/>
    </source>
</evidence>
<evidence type="ECO:0000256" key="8">
    <source>
        <dbReference type="ARBA" id="ARBA00023125"/>
    </source>
</evidence>
<feature type="domain" description="SF4 helicase" evidence="13">
    <location>
        <begin position="175"/>
        <end position="449"/>
    </location>
</feature>
<keyword evidence="5 12" id="KW-0378">Hydrolase</keyword>
<evidence type="ECO:0000259" key="13">
    <source>
        <dbReference type="PROSITE" id="PS51199"/>
    </source>
</evidence>
<dbReference type="SUPFAM" id="SSF48024">
    <property type="entry name" value="N-terminal domain of DnaB helicase"/>
    <property type="match status" value="1"/>
</dbReference>
<dbReference type="PROSITE" id="PS51199">
    <property type="entry name" value="SF4_HELICASE"/>
    <property type="match status" value="1"/>
</dbReference>
<dbReference type="Pfam" id="PF03796">
    <property type="entry name" value="DnaB_C"/>
    <property type="match status" value="1"/>
</dbReference>
<keyword evidence="6 12" id="KW-0347">Helicase</keyword>
<proteinExistence type="inferred from homology"/>
<keyword evidence="7 12" id="KW-0067">ATP-binding</keyword>
<dbReference type="GO" id="GO:0016887">
    <property type="term" value="F:ATP hydrolysis activity"/>
    <property type="evidence" value="ECO:0007669"/>
    <property type="project" value="RHEA"/>
</dbReference>
<dbReference type="Gene3D" id="1.10.860.10">
    <property type="entry name" value="DNAb Helicase, Chain A"/>
    <property type="match status" value="1"/>
</dbReference>
<comment type="function">
    <text evidence="12">The main replicative DNA helicase, it participates in initiation and elongation during chromosome replication. Travels ahead of the DNA replisome, separating dsDNA into templates for DNA synthesis. A processive ATP-dependent 5'-3' DNA helicase it has DNA-dependent ATPase activity.</text>
</comment>
<evidence type="ECO:0000256" key="12">
    <source>
        <dbReference type="RuleBase" id="RU362085"/>
    </source>
</evidence>
<dbReference type="InterPro" id="IPR036185">
    <property type="entry name" value="DNA_heli_DnaB-like_N_sf"/>
</dbReference>
<evidence type="ECO:0000256" key="3">
    <source>
        <dbReference type="ARBA" id="ARBA00022705"/>
    </source>
</evidence>
<dbReference type="GO" id="GO:1990077">
    <property type="term" value="C:primosome complex"/>
    <property type="evidence" value="ECO:0007669"/>
    <property type="project" value="UniProtKB-UniRule"/>
</dbReference>
<dbReference type="KEGG" id="mfq:MYF_03090"/>
<comment type="catalytic activity">
    <reaction evidence="10 12">
        <text>ATP + H2O = ADP + phosphate + H(+)</text>
        <dbReference type="Rhea" id="RHEA:13065"/>
        <dbReference type="ChEBI" id="CHEBI:15377"/>
        <dbReference type="ChEBI" id="CHEBI:15378"/>
        <dbReference type="ChEBI" id="CHEBI:30616"/>
        <dbReference type="ChEBI" id="CHEBI:43474"/>
        <dbReference type="ChEBI" id="CHEBI:456216"/>
        <dbReference type="EC" id="5.6.2.3"/>
    </reaction>
</comment>
<dbReference type="EC" id="5.6.2.3" evidence="11 12"/>
<dbReference type="Gene3D" id="3.40.50.300">
    <property type="entry name" value="P-loop containing nucleotide triphosphate hydrolases"/>
    <property type="match status" value="1"/>
</dbReference>
<keyword evidence="2 12" id="KW-0639">Primosome</keyword>
<evidence type="ECO:0000256" key="1">
    <source>
        <dbReference type="ARBA" id="ARBA00008428"/>
    </source>
</evidence>
<organism evidence="14 15">
    <name type="scientific">Mesomycoplasma flocculare ATCC 27399</name>
    <dbReference type="NCBI Taxonomy" id="743971"/>
    <lineage>
        <taxon>Bacteria</taxon>
        <taxon>Bacillati</taxon>
        <taxon>Mycoplasmatota</taxon>
        <taxon>Mycoplasmoidales</taxon>
        <taxon>Metamycoplasmataceae</taxon>
        <taxon>Mesomycoplasma</taxon>
    </lineage>
</organism>
<evidence type="ECO:0000256" key="7">
    <source>
        <dbReference type="ARBA" id="ARBA00022840"/>
    </source>
</evidence>
<evidence type="ECO:0000256" key="4">
    <source>
        <dbReference type="ARBA" id="ARBA00022741"/>
    </source>
</evidence>
<dbReference type="SUPFAM" id="SSF52540">
    <property type="entry name" value="P-loop containing nucleoside triphosphate hydrolases"/>
    <property type="match status" value="1"/>
</dbReference>
<dbReference type="PANTHER" id="PTHR30153">
    <property type="entry name" value="REPLICATIVE DNA HELICASE DNAB"/>
    <property type="match status" value="1"/>
</dbReference>
<dbReference type="GO" id="GO:0043139">
    <property type="term" value="F:5'-3' DNA helicase activity"/>
    <property type="evidence" value="ECO:0007669"/>
    <property type="project" value="UniProtKB-EC"/>
</dbReference>
<gene>
    <name evidence="14" type="primary">dnaB</name>
    <name evidence="14" type="ORF">MYF_03090</name>
</gene>
<dbReference type="InterPro" id="IPR007693">
    <property type="entry name" value="DNA_helicase_DnaB-like_N"/>
</dbReference>
<dbReference type="GO" id="GO:0006269">
    <property type="term" value="P:DNA replication, synthesis of primer"/>
    <property type="evidence" value="ECO:0007669"/>
    <property type="project" value="UniProtKB-UniRule"/>
</dbReference>
<dbReference type="RefSeq" id="WP_039387817.1">
    <property type="nucleotide sequence ID" value="NZ_CP007585.1"/>
</dbReference>
<dbReference type="OrthoDB" id="9773982at2"/>
<dbReference type="InterPro" id="IPR016136">
    <property type="entry name" value="DNA_helicase_N/primase_C"/>
</dbReference>
<protein>
    <recommendedName>
        <fullName evidence="11 12">Replicative DNA helicase</fullName>
        <ecNumber evidence="11 12">5.6.2.3</ecNumber>
    </recommendedName>
</protein>
<dbReference type="InterPro" id="IPR007692">
    <property type="entry name" value="DNA_helicase_DnaB"/>
</dbReference>
<dbReference type="Proteomes" id="UP000031129">
    <property type="component" value="Chromosome"/>
</dbReference>
<reference evidence="14 15" key="1">
    <citation type="journal article" date="2015" name="Genome Announc.">
        <title>Complete Genome Sequence of Mycoplasma flocculare Strain Ms42T (ATCC 27399T).</title>
        <authorList>
            <person name="Calcutt M.J."/>
            <person name="Foecking M.F."/>
            <person name="Heidari M.B."/>
            <person name="McIntosh M.A."/>
        </authorList>
    </citation>
    <scope>NUCLEOTIDE SEQUENCE [LARGE SCALE GENOMIC DNA]</scope>
    <source>
        <strain evidence="15">ATCC 27399</strain>
    </source>
</reference>
<evidence type="ECO:0000313" key="14">
    <source>
        <dbReference type="EMBL" id="AJC50104.1"/>
    </source>
</evidence>
<sequence>MNNSRYTSPEIESFIISFLLSNPDKIINFIDVINPNDFSVKNLAEIAKAIKKVANQTREPEVSLILQELENSRKLSEIGGRAYIASLYNSDFSLPTEITGHLRILNEKKMLRELKKIVDESAKELNSSSKFSQEITSEILHKINLLNFNTTNETYISIYEVALQIFQYLTELRTNKNTIKGISTGYDNLDLITSGFQKGDLTVLAARPSVGKTAFALNLAWNVCESGKSVLFFALEMSNSDLVTRLLALISGVESIKFKMPKNLKPEDLKAIENAIEKRIKKCKLIINDSGSINIDDIYWQVQKRYRNNQKYDLIIFDYLQLINSTMKNQNYNRQVEVSIISRRLKQLAREVETPILALSQLSRNVERREDKIPLLSDLRESGAIEQDADIVAFLHRDNYYHKKSEQHEEKTGPNTKLIIAKHRNGPIGTLFFDFFPEFGKFSPAILDYSYNKKDVDNLGLDE</sequence>
<dbReference type="AlphaFoldDB" id="A0A0A8E835"/>
<keyword evidence="9" id="KW-0413">Isomerase</keyword>
<evidence type="ECO:0000256" key="5">
    <source>
        <dbReference type="ARBA" id="ARBA00022801"/>
    </source>
</evidence>
<evidence type="ECO:0000256" key="10">
    <source>
        <dbReference type="ARBA" id="ARBA00048954"/>
    </source>
</evidence>
<keyword evidence="15" id="KW-1185">Reference proteome</keyword>
<dbReference type="GO" id="GO:0005524">
    <property type="term" value="F:ATP binding"/>
    <property type="evidence" value="ECO:0007669"/>
    <property type="project" value="UniProtKB-UniRule"/>
</dbReference>
<dbReference type="EMBL" id="CP007585">
    <property type="protein sequence ID" value="AJC50104.1"/>
    <property type="molecule type" value="Genomic_DNA"/>
</dbReference>
<dbReference type="CDD" id="cd00984">
    <property type="entry name" value="DnaB_C"/>
    <property type="match status" value="1"/>
</dbReference>
<evidence type="ECO:0000256" key="9">
    <source>
        <dbReference type="ARBA" id="ARBA00023235"/>
    </source>
</evidence>
<dbReference type="HOGENOM" id="CLU_005373_0_1_14"/>
<accession>A0A0A8E835</accession>
<dbReference type="STRING" id="743971.MYF_03090"/>